<feature type="domain" description="EGF-like" evidence="2">
    <location>
        <begin position="379"/>
        <end position="409"/>
    </location>
</feature>
<dbReference type="OrthoDB" id="25879at2759"/>
<name>W7XED2_TETTS</name>
<reference evidence="4" key="1">
    <citation type="journal article" date="2006" name="PLoS Biol.">
        <title>Macronuclear genome sequence of the ciliate Tetrahymena thermophila, a model eukaryote.</title>
        <authorList>
            <person name="Eisen J.A."/>
            <person name="Coyne R.S."/>
            <person name="Wu M."/>
            <person name="Wu D."/>
            <person name="Thiagarajan M."/>
            <person name="Wortman J.R."/>
            <person name="Badger J.H."/>
            <person name="Ren Q."/>
            <person name="Amedeo P."/>
            <person name="Jones K.M."/>
            <person name="Tallon L.J."/>
            <person name="Delcher A.L."/>
            <person name="Salzberg S.L."/>
            <person name="Silva J.C."/>
            <person name="Haas B.J."/>
            <person name="Majoros W.H."/>
            <person name="Farzad M."/>
            <person name="Carlton J.M."/>
            <person name="Smith R.K. Jr."/>
            <person name="Garg J."/>
            <person name="Pearlman R.E."/>
            <person name="Karrer K.M."/>
            <person name="Sun L."/>
            <person name="Manning G."/>
            <person name="Elde N.C."/>
            <person name="Turkewitz A.P."/>
            <person name="Asai D.J."/>
            <person name="Wilkes D.E."/>
            <person name="Wang Y."/>
            <person name="Cai H."/>
            <person name="Collins K."/>
            <person name="Stewart B.A."/>
            <person name="Lee S.R."/>
            <person name="Wilamowska K."/>
            <person name="Weinberg Z."/>
            <person name="Ruzzo W.L."/>
            <person name="Wloga D."/>
            <person name="Gaertig J."/>
            <person name="Frankel J."/>
            <person name="Tsao C.-C."/>
            <person name="Gorovsky M.A."/>
            <person name="Keeling P.J."/>
            <person name="Waller R.F."/>
            <person name="Patron N.J."/>
            <person name="Cherry J.M."/>
            <person name="Stover N.A."/>
            <person name="Krieger C.J."/>
            <person name="del Toro C."/>
            <person name="Ryder H.F."/>
            <person name="Williamson S.C."/>
            <person name="Barbeau R.A."/>
            <person name="Hamilton E.P."/>
            <person name="Orias E."/>
        </authorList>
    </citation>
    <scope>NUCLEOTIDE SEQUENCE [LARGE SCALE GENOMIC DNA]</scope>
    <source>
        <strain evidence="4">SB210</strain>
    </source>
</reference>
<dbReference type="SMART" id="SM00181">
    <property type="entry name" value="EGF"/>
    <property type="match status" value="11"/>
</dbReference>
<evidence type="ECO:0000259" key="2">
    <source>
        <dbReference type="SMART" id="SM00181"/>
    </source>
</evidence>
<organism evidence="3 4">
    <name type="scientific">Tetrahymena thermophila (strain SB210)</name>
    <dbReference type="NCBI Taxonomy" id="312017"/>
    <lineage>
        <taxon>Eukaryota</taxon>
        <taxon>Sar</taxon>
        <taxon>Alveolata</taxon>
        <taxon>Ciliophora</taxon>
        <taxon>Intramacronucleata</taxon>
        <taxon>Oligohymenophorea</taxon>
        <taxon>Hymenostomatida</taxon>
        <taxon>Tetrahymenina</taxon>
        <taxon>Tetrahymenidae</taxon>
        <taxon>Tetrahymena</taxon>
    </lineage>
</organism>
<dbReference type="CDD" id="cd00064">
    <property type="entry name" value="FU"/>
    <property type="match status" value="1"/>
</dbReference>
<dbReference type="Proteomes" id="UP000009168">
    <property type="component" value="Unassembled WGS sequence"/>
</dbReference>
<feature type="domain" description="EGF-like" evidence="2">
    <location>
        <begin position="486"/>
        <end position="528"/>
    </location>
</feature>
<feature type="domain" description="EGF-like" evidence="2">
    <location>
        <begin position="1297"/>
        <end position="1341"/>
    </location>
</feature>
<dbReference type="SMART" id="SM00261">
    <property type="entry name" value="FU"/>
    <property type="match status" value="12"/>
</dbReference>
<dbReference type="InParanoid" id="W7XED2"/>
<evidence type="ECO:0000313" key="4">
    <source>
        <dbReference type="Proteomes" id="UP000009168"/>
    </source>
</evidence>
<feature type="chain" id="PRO_5004905931" evidence="1">
    <location>
        <begin position="23"/>
        <end position="1712"/>
    </location>
</feature>
<evidence type="ECO:0000313" key="3">
    <source>
        <dbReference type="EMBL" id="EWS74958.1"/>
    </source>
</evidence>
<feature type="signal peptide" evidence="1">
    <location>
        <begin position="1"/>
        <end position="22"/>
    </location>
</feature>
<dbReference type="GeneID" id="24438895"/>
<keyword evidence="4" id="KW-1185">Reference proteome</keyword>
<dbReference type="PANTHER" id="PTHR45756">
    <property type="entry name" value="PALMITOYLTRANSFERASE"/>
    <property type="match status" value="1"/>
</dbReference>
<feature type="domain" description="EGF-like" evidence="2">
    <location>
        <begin position="536"/>
        <end position="586"/>
    </location>
</feature>
<sequence>MNIIFMFFIILFFITLFQYIKCLDQLPFQVSSNVYHIKENNAIVYQAYSDQTWRYSSFDQNGNITNTYLLDGFIDLNDFSFYFIQNNNQIYFSGVGLTNYMIIDVNLLTNNKPNYLIKKTFQNSNFICYKDDLIRNYGQYYFYICMDGYYLQESSFNDLLTTNKKYNFLTTVRPRQAYLLFENQLLVYKNVIYTNVQTTYSSDYLLVDEQNDLFLQDNQLCKAQMNQQTSSFSCLKIYNLGVSTSSNDYSTIVLSKVFQSNGMSIIFAYNYSKNNYVFFDASTLNTIPATGSQIISPLTNQDIFQMNNQIFIQSNMYTATYDTTTSTISINLITSSLGSNYYNTPNFPFYNYNFYYGNTLYLQKGSSYYLININSIYNFCPQFCQNCLNQSQCQVCNDGYLLNSNSQCQQCPTSDFQLDNNNNCVCKPNMSLQNNNNNCACNQGYSRDSNNICQSCPQNCIQCDIQQKCSQCSSGYLLNSTNLCQLCPSSDFQLDSNDNCVCKINMTQQDNQCQCSQGYSRDAKSVCQECPANCLECDISQKCSTCQSDYVLDIQGNCVCKQNMVQSNGSCICAVGYSKNSNNICVQCPTNCAQCDTQQKCLVCITNYFLQLDNSCNTQCPSSSQINPSNNNQCICDPNATIIQQINCQCKLNFYQNGNKCLPCIDNCLTCQNQNSCQICQTGYILLQTGQCQFCDIKNGFFIKDNQCLSCQITNCLECSNQNQCTKYANCGAQFIYNYSTKQCEQCLWDIQKLQCVDNCDLTYQYHNQEKKTCSQCYYLNQQCEQSCPQNYYYDNKYNCYQCDSSCKSCEGPKQNQCTSCNQYHFLQSDQTCSQCGDGYFFDQASGQCKTCNVNCQTCNGTQSNNCLSCTEGLKLSELTNECLSQSKIDSQTQQIQKLTYSNCDLTSYDCSSLFSLSDLIQKISLGLFIIFLITFTLQSFFSCAANVLGCLIQNIKCLDQLPFQVSSNVYHIKENNAIVYKAYTDKTWRYSSFDQNGNITNTYLLDGFIDLNEFSFYFIQNGQYYFYICLDSRGYYLLEYSFNDLLTTTKKKQYNSFVMARQAYLLFDNKLLVYKNVIYTNIEKTYTSDYLLVDEQNDLFLLDNQFCKAQMNQQTSSFSCLKKYNLGVSTSSNDKSKIVLSKVFQSNGMSIIFAYNQSKGIYIFFDASTLNTITATGSLIISPLTNQDIFQINNQIFIQSNMYTATYDTTTSTISINLITSTLDSDYYITPNSPFYNYNFYYGNTLYLQKGRSYFLININSIYNFCPQFCQKCQNQSQCQVCNDGYLLNSKSQCQQCPNSDFQLDTNNNCVCKPNMSLQNNNNTCVCNQGYSRDSNNTCQSCPQNCILCDIQQKCSQCSSGYLLNSTKQCQLCLSSDFQLDSNDICVCKTNMIQQGNQCECKQGYSKDAISVCQECPANCLKCDISQKCITCQSDYVLDIQGNCVCKQNMILSNGSCICAVGYSKNSNNICVQCPTNCAQCDTQQKCLVCITNYFLQLDNSCNTQCPSSSQINPSNNNQCICDPNATIIQQINCQLIKISAFLANKIIVQNAQIKINAQNMLIVEHNLFTTIALNSAKCVYGIFKSLSVWIIVIQHINIIIKKKKLAVNVIIQINNVSNLAQKVIIMIKNIIVINVIHLVNLVKVQNKTSAKAVINSIFYKMIQHALNVVMGIFLTKYLNSVKNAMQIVKPVMVHNPITACLVQKDQNFQN</sequence>
<keyword evidence="3" id="KW-0472">Membrane</keyword>
<dbReference type="KEGG" id="tet:TTHERM_000424558"/>
<dbReference type="Gene3D" id="2.10.220.10">
    <property type="entry name" value="Hormone Receptor, Insulin-like Growth Factor Receptor 1, Chain A, domain 2"/>
    <property type="match status" value="5"/>
</dbReference>
<dbReference type="InterPro" id="IPR009030">
    <property type="entry name" value="Growth_fac_rcpt_cys_sf"/>
</dbReference>
<dbReference type="SUPFAM" id="SSF57184">
    <property type="entry name" value="Growth factor receptor domain"/>
    <property type="match status" value="7"/>
</dbReference>
<protein>
    <submittedName>
        <fullName evidence="3">Transmembrane protein, putative</fullName>
    </submittedName>
</protein>
<keyword evidence="3" id="KW-0812">Transmembrane</keyword>
<keyword evidence="1" id="KW-0732">Signal</keyword>
<accession>W7XED2</accession>
<feature type="domain" description="EGF-like" evidence="2">
    <location>
        <begin position="1416"/>
        <end position="1446"/>
    </location>
</feature>
<dbReference type="PANTHER" id="PTHR45756:SF1">
    <property type="entry name" value="PROTEIN KINASE DOMAIN CONTAINING PROTEIN"/>
    <property type="match status" value="1"/>
</dbReference>
<dbReference type="EMBL" id="GG662724">
    <property type="protein sequence ID" value="EWS74958.1"/>
    <property type="molecule type" value="Genomic_DNA"/>
</dbReference>
<dbReference type="eggNOG" id="KOG3525">
    <property type="taxonomic scope" value="Eukaryota"/>
</dbReference>
<gene>
    <name evidence="3" type="ORF">TTHERM_000424558</name>
</gene>
<feature type="domain" description="EGF-like" evidence="2">
    <location>
        <begin position="1266"/>
        <end position="1296"/>
    </location>
</feature>
<feature type="domain" description="EGF-like" evidence="2">
    <location>
        <begin position="1342"/>
        <end position="1372"/>
    </location>
</feature>
<feature type="domain" description="EGF-like" evidence="2">
    <location>
        <begin position="1373"/>
        <end position="1415"/>
    </location>
</feature>
<dbReference type="InterPro" id="IPR000742">
    <property type="entry name" value="EGF"/>
</dbReference>
<dbReference type="InterPro" id="IPR053215">
    <property type="entry name" value="TKL_Ser/Thr_kinase"/>
</dbReference>
<feature type="domain" description="EGF-like" evidence="2">
    <location>
        <begin position="851"/>
        <end position="884"/>
    </location>
</feature>
<feature type="domain" description="EGF-like" evidence="2">
    <location>
        <begin position="663"/>
        <end position="693"/>
    </location>
</feature>
<evidence type="ECO:0000256" key="1">
    <source>
        <dbReference type="SAM" id="SignalP"/>
    </source>
</evidence>
<feature type="domain" description="EGF-like" evidence="2">
    <location>
        <begin position="455"/>
        <end position="485"/>
    </location>
</feature>
<dbReference type="RefSeq" id="XP_012652499.1">
    <property type="nucleotide sequence ID" value="XM_012797045.1"/>
</dbReference>
<dbReference type="InterPro" id="IPR006212">
    <property type="entry name" value="Furin_repeat"/>
</dbReference>
<proteinExistence type="predicted"/>